<keyword evidence="1" id="KW-0732">Signal</keyword>
<feature type="chain" id="PRO_5037183406" description="DUF4189 domain-containing protein" evidence="1">
    <location>
        <begin position="29"/>
        <end position="132"/>
    </location>
</feature>
<reference evidence="3" key="2">
    <citation type="submission" date="2020-09" db="EMBL/GenBank/DDBJ databases">
        <authorList>
            <person name="Sun Q."/>
            <person name="Zhou Y."/>
        </authorList>
    </citation>
    <scope>NUCLEOTIDE SEQUENCE</scope>
    <source>
        <strain evidence="3">CGMCC 4.7278</strain>
    </source>
</reference>
<keyword evidence="4" id="KW-1185">Reference proteome</keyword>
<sequence>MKRMFTSAAVLVATTAGLFAGNIAPAQAQGGNYYGAIAANVRAGVYGYAQDYDSYSAARSAAINACAGAGGGGGCAVKVSYRNGCGAISISKGWWGFGSASTLQGAKREALNANPGAGAFIKHWNCTSNYSL</sequence>
<feature type="signal peptide" evidence="1">
    <location>
        <begin position="1"/>
        <end position="28"/>
    </location>
</feature>
<evidence type="ECO:0000259" key="2">
    <source>
        <dbReference type="Pfam" id="PF13827"/>
    </source>
</evidence>
<accession>A0A917QBZ4</accession>
<comment type="caution">
    <text evidence="3">The sequence shown here is derived from an EMBL/GenBank/DDBJ whole genome shotgun (WGS) entry which is preliminary data.</text>
</comment>
<organism evidence="3 4">
    <name type="scientific">Nocardia camponoti</name>
    <dbReference type="NCBI Taxonomy" id="1616106"/>
    <lineage>
        <taxon>Bacteria</taxon>
        <taxon>Bacillati</taxon>
        <taxon>Actinomycetota</taxon>
        <taxon>Actinomycetes</taxon>
        <taxon>Mycobacteriales</taxon>
        <taxon>Nocardiaceae</taxon>
        <taxon>Nocardia</taxon>
    </lineage>
</organism>
<gene>
    <name evidence="3" type="ORF">GCM10011591_11640</name>
</gene>
<evidence type="ECO:0000313" key="3">
    <source>
        <dbReference type="EMBL" id="GGK41845.1"/>
    </source>
</evidence>
<dbReference type="InterPro" id="IPR025240">
    <property type="entry name" value="DUF4189"/>
</dbReference>
<dbReference type="EMBL" id="BMMW01000001">
    <property type="protein sequence ID" value="GGK41845.1"/>
    <property type="molecule type" value="Genomic_DNA"/>
</dbReference>
<proteinExistence type="predicted"/>
<feature type="domain" description="DUF4189" evidence="2">
    <location>
        <begin position="34"/>
        <end position="126"/>
    </location>
</feature>
<protein>
    <recommendedName>
        <fullName evidence="2">DUF4189 domain-containing protein</fullName>
    </recommendedName>
</protein>
<dbReference type="Proteomes" id="UP000612956">
    <property type="component" value="Unassembled WGS sequence"/>
</dbReference>
<name>A0A917QBZ4_9NOCA</name>
<reference evidence="3" key="1">
    <citation type="journal article" date="2014" name="Int. J. Syst. Evol. Microbiol.">
        <title>Complete genome sequence of Corynebacterium casei LMG S-19264T (=DSM 44701T), isolated from a smear-ripened cheese.</title>
        <authorList>
            <consortium name="US DOE Joint Genome Institute (JGI-PGF)"/>
            <person name="Walter F."/>
            <person name="Albersmeier A."/>
            <person name="Kalinowski J."/>
            <person name="Ruckert C."/>
        </authorList>
    </citation>
    <scope>NUCLEOTIDE SEQUENCE</scope>
    <source>
        <strain evidence="3">CGMCC 4.7278</strain>
    </source>
</reference>
<dbReference type="AlphaFoldDB" id="A0A917QBZ4"/>
<evidence type="ECO:0000256" key="1">
    <source>
        <dbReference type="SAM" id="SignalP"/>
    </source>
</evidence>
<dbReference type="Pfam" id="PF13827">
    <property type="entry name" value="DUF4189"/>
    <property type="match status" value="1"/>
</dbReference>
<evidence type="ECO:0000313" key="4">
    <source>
        <dbReference type="Proteomes" id="UP000612956"/>
    </source>
</evidence>